<name>K1RMQ3_9ZZZZ</name>
<dbReference type="AlphaFoldDB" id="K1RMQ3"/>
<dbReference type="Gene3D" id="2.60.120.1620">
    <property type="match status" value="1"/>
</dbReference>
<dbReference type="InterPro" id="IPR041437">
    <property type="entry name" value="GH115_C"/>
</dbReference>
<feature type="non-terminal residue" evidence="2">
    <location>
        <position position="1"/>
    </location>
</feature>
<sequence>SEQWYAEGFANVKLTEAVILCHAGVNTLRFYAVSPAIILEKILLWPDGTTLPESYLGPRESYRCRRSQGQHKANNR</sequence>
<dbReference type="EMBL" id="AJWY01014073">
    <property type="protein sequence ID" value="EKC44809.1"/>
    <property type="molecule type" value="Genomic_DNA"/>
</dbReference>
<gene>
    <name evidence="2" type="ORF">LEA_20476</name>
</gene>
<evidence type="ECO:0000313" key="2">
    <source>
        <dbReference type="EMBL" id="EKC44809.1"/>
    </source>
</evidence>
<dbReference type="Pfam" id="PF17829">
    <property type="entry name" value="GH115_C"/>
    <property type="match status" value="1"/>
</dbReference>
<accession>K1RMQ3</accession>
<evidence type="ECO:0000259" key="1">
    <source>
        <dbReference type="Pfam" id="PF17829"/>
    </source>
</evidence>
<protein>
    <recommendedName>
        <fullName evidence="1">Gylcosyl hydrolase 115 C-terminal domain-containing protein</fullName>
    </recommendedName>
</protein>
<organism evidence="2">
    <name type="scientific">human gut metagenome</name>
    <dbReference type="NCBI Taxonomy" id="408170"/>
    <lineage>
        <taxon>unclassified sequences</taxon>
        <taxon>metagenomes</taxon>
        <taxon>organismal metagenomes</taxon>
    </lineage>
</organism>
<proteinExistence type="predicted"/>
<reference evidence="2" key="1">
    <citation type="journal article" date="2013" name="Environ. Microbiol.">
        <title>Microbiota from the distal guts of lean and obese adolescents exhibit partial functional redundancy besides clear differences in community structure.</title>
        <authorList>
            <person name="Ferrer M."/>
            <person name="Ruiz A."/>
            <person name="Lanza F."/>
            <person name="Haange S.B."/>
            <person name="Oberbach A."/>
            <person name="Till H."/>
            <person name="Bargiela R."/>
            <person name="Campoy C."/>
            <person name="Segura M.T."/>
            <person name="Richter M."/>
            <person name="von Bergen M."/>
            <person name="Seifert J."/>
            <person name="Suarez A."/>
        </authorList>
    </citation>
    <scope>NUCLEOTIDE SEQUENCE</scope>
</reference>
<comment type="caution">
    <text evidence="2">The sequence shown here is derived from an EMBL/GenBank/DDBJ whole genome shotgun (WGS) entry which is preliminary data.</text>
</comment>
<feature type="domain" description="Gylcosyl hydrolase 115 C-terminal" evidence="1">
    <location>
        <begin position="2"/>
        <end position="60"/>
    </location>
</feature>